<dbReference type="AlphaFoldDB" id="X1LRN9"/>
<gene>
    <name evidence="1" type="ORF">S06H3_31453</name>
</gene>
<proteinExistence type="predicted"/>
<reference evidence="1" key="1">
    <citation type="journal article" date="2014" name="Front. Microbiol.">
        <title>High frequency of phylogenetically diverse reductive dehalogenase-homologous genes in deep subseafloor sedimentary metagenomes.</title>
        <authorList>
            <person name="Kawai M."/>
            <person name="Futagami T."/>
            <person name="Toyoda A."/>
            <person name="Takaki Y."/>
            <person name="Nishi S."/>
            <person name="Hori S."/>
            <person name="Arai W."/>
            <person name="Tsubouchi T."/>
            <person name="Morono Y."/>
            <person name="Uchiyama I."/>
            <person name="Ito T."/>
            <person name="Fujiyama A."/>
            <person name="Inagaki F."/>
            <person name="Takami H."/>
        </authorList>
    </citation>
    <scope>NUCLEOTIDE SEQUENCE</scope>
    <source>
        <strain evidence="1">Expedition CK06-06</strain>
    </source>
</reference>
<accession>X1LRN9</accession>
<feature type="non-terminal residue" evidence="1">
    <location>
        <position position="1"/>
    </location>
</feature>
<protein>
    <submittedName>
        <fullName evidence="1">Uncharacterized protein</fullName>
    </submittedName>
</protein>
<organism evidence="1">
    <name type="scientific">marine sediment metagenome</name>
    <dbReference type="NCBI Taxonomy" id="412755"/>
    <lineage>
        <taxon>unclassified sequences</taxon>
        <taxon>metagenomes</taxon>
        <taxon>ecological metagenomes</taxon>
    </lineage>
</organism>
<sequence length="258" mass="30802">DNFYELLDFRTFYNYSRFIPNAYYPKDRNKIKLTQNSQGYITLDQQYKIVWSIKNPDRFCFTDHPIIFYMGKASIICSNNKNETLYLFSLLNSPVAKLILEIHLKIEQEKEYLTPIKAIKQFVRVPKITKDNQFIKDEIIKCTEEILALEEKRLLDFVDFSKVMLQKFNKVSVEENSLILEKNDKRIKLAIKEKKGLIKKALAEKYNKQILNLEKQKITLAELKDLPIIDYDKQRKLKDYIDDLVFVLYFKVPLSRLY</sequence>
<name>X1LRN9_9ZZZZ</name>
<comment type="caution">
    <text evidence="1">The sequence shown here is derived from an EMBL/GenBank/DDBJ whole genome shotgun (WGS) entry which is preliminary data.</text>
</comment>
<dbReference type="EMBL" id="BARV01018627">
    <property type="protein sequence ID" value="GAI21768.1"/>
    <property type="molecule type" value="Genomic_DNA"/>
</dbReference>
<evidence type="ECO:0000313" key="1">
    <source>
        <dbReference type="EMBL" id="GAI21768.1"/>
    </source>
</evidence>